<comment type="subcellular location">
    <subcellularLocation>
        <location evidence="1">Membrane</location>
        <topology evidence="1">Multi-pass membrane protein</topology>
    </subcellularLocation>
</comment>
<feature type="transmembrane region" description="Helical" evidence="6">
    <location>
        <begin position="48"/>
        <end position="68"/>
    </location>
</feature>
<evidence type="ECO:0000256" key="5">
    <source>
        <dbReference type="ARBA" id="ARBA00023136"/>
    </source>
</evidence>
<dbReference type="CDD" id="cd15904">
    <property type="entry name" value="TSPO_MBR"/>
    <property type="match status" value="1"/>
</dbReference>
<comment type="similarity">
    <text evidence="2">Belongs to the TspO/BZRP family.</text>
</comment>
<dbReference type="InterPro" id="IPR038330">
    <property type="entry name" value="TspO/MBR-related_sf"/>
</dbReference>
<evidence type="ECO:0000256" key="6">
    <source>
        <dbReference type="SAM" id="Phobius"/>
    </source>
</evidence>
<gene>
    <name evidence="7" type="ORF">ACFFU1_04760</name>
</gene>
<dbReference type="Pfam" id="PF03073">
    <property type="entry name" value="TspO_MBR"/>
    <property type="match status" value="1"/>
</dbReference>
<dbReference type="PIRSF" id="PIRSF005859">
    <property type="entry name" value="PBR"/>
    <property type="match status" value="1"/>
</dbReference>
<evidence type="ECO:0000256" key="1">
    <source>
        <dbReference type="ARBA" id="ARBA00004141"/>
    </source>
</evidence>
<name>A0ABV5GX12_9FLAO</name>
<sequence length="157" mass="18340">MENNKIIRFVLFLCFNILALGIGVLIMSDGPQSAWYTSLNKAPWTPDNWVFGAAWTCIMVAFSVYMTALTYRFPFTHHPLIKLYALQWVLNVLWNFLFFNQHLAILGLINITALWLLIGYFTFNYIKTLKYYTLFIAPYLIWITIATSLNAYIVFNN</sequence>
<dbReference type="EMBL" id="JBHMFA010000004">
    <property type="protein sequence ID" value="MFB9104194.1"/>
    <property type="molecule type" value="Genomic_DNA"/>
</dbReference>
<feature type="transmembrane region" description="Helical" evidence="6">
    <location>
        <begin position="135"/>
        <end position="155"/>
    </location>
</feature>
<dbReference type="Gene3D" id="1.20.1260.100">
    <property type="entry name" value="TspO/MBR protein"/>
    <property type="match status" value="1"/>
</dbReference>
<feature type="transmembrane region" description="Helical" evidence="6">
    <location>
        <begin position="103"/>
        <end position="123"/>
    </location>
</feature>
<dbReference type="RefSeq" id="WP_290271482.1">
    <property type="nucleotide sequence ID" value="NZ_JAUFQP010000010.1"/>
</dbReference>
<organism evidence="7 8">
    <name type="scientific">Algibacter miyuki</name>
    <dbReference type="NCBI Taxonomy" id="1306933"/>
    <lineage>
        <taxon>Bacteria</taxon>
        <taxon>Pseudomonadati</taxon>
        <taxon>Bacteroidota</taxon>
        <taxon>Flavobacteriia</taxon>
        <taxon>Flavobacteriales</taxon>
        <taxon>Flavobacteriaceae</taxon>
        <taxon>Algibacter</taxon>
    </lineage>
</organism>
<keyword evidence="4 6" id="KW-1133">Transmembrane helix</keyword>
<dbReference type="PANTHER" id="PTHR10057:SF0">
    <property type="entry name" value="TRANSLOCATOR PROTEIN"/>
    <property type="match status" value="1"/>
</dbReference>
<keyword evidence="8" id="KW-1185">Reference proteome</keyword>
<keyword evidence="5 6" id="KW-0472">Membrane</keyword>
<evidence type="ECO:0000313" key="8">
    <source>
        <dbReference type="Proteomes" id="UP001589590"/>
    </source>
</evidence>
<feature type="transmembrane region" description="Helical" evidence="6">
    <location>
        <begin position="7"/>
        <end position="28"/>
    </location>
</feature>
<protein>
    <submittedName>
        <fullName evidence="7">TspO/MBR family protein</fullName>
    </submittedName>
</protein>
<proteinExistence type="inferred from homology"/>
<dbReference type="Proteomes" id="UP001589590">
    <property type="component" value="Unassembled WGS sequence"/>
</dbReference>
<accession>A0ABV5GX12</accession>
<evidence type="ECO:0000256" key="4">
    <source>
        <dbReference type="ARBA" id="ARBA00022989"/>
    </source>
</evidence>
<dbReference type="PANTHER" id="PTHR10057">
    <property type="entry name" value="PERIPHERAL-TYPE BENZODIAZEPINE RECEPTOR"/>
    <property type="match status" value="1"/>
</dbReference>
<reference evidence="7 8" key="1">
    <citation type="submission" date="2024-09" db="EMBL/GenBank/DDBJ databases">
        <authorList>
            <person name="Sun Q."/>
            <person name="Mori K."/>
        </authorList>
    </citation>
    <scope>NUCLEOTIDE SEQUENCE [LARGE SCALE GENOMIC DNA]</scope>
    <source>
        <strain evidence="7 8">CECT 8300</strain>
    </source>
</reference>
<evidence type="ECO:0000313" key="7">
    <source>
        <dbReference type="EMBL" id="MFB9104194.1"/>
    </source>
</evidence>
<dbReference type="InterPro" id="IPR004307">
    <property type="entry name" value="TspO_MBR"/>
</dbReference>
<keyword evidence="3 6" id="KW-0812">Transmembrane</keyword>
<evidence type="ECO:0000256" key="3">
    <source>
        <dbReference type="ARBA" id="ARBA00022692"/>
    </source>
</evidence>
<feature type="transmembrane region" description="Helical" evidence="6">
    <location>
        <begin position="80"/>
        <end position="97"/>
    </location>
</feature>
<comment type="caution">
    <text evidence="7">The sequence shown here is derived from an EMBL/GenBank/DDBJ whole genome shotgun (WGS) entry which is preliminary data.</text>
</comment>
<evidence type="ECO:0000256" key="2">
    <source>
        <dbReference type="ARBA" id="ARBA00007524"/>
    </source>
</evidence>